<evidence type="ECO:0000256" key="8">
    <source>
        <dbReference type="RuleBase" id="RU003313"/>
    </source>
</evidence>
<dbReference type="GO" id="GO:0005525">
    <property type="term" value="F:GTP binding"/>
    <property type="evidence" value="ECO:0007669"/>
    <property type="project" value="UniProtKB-UniRule"/>
</dbReference>
<comment type="subunit">
    <text evidence="7">Homodimer. Heterotetramer of two MnmE and two MnmG subunits.</text>
</comment>
<dbReference type="EMBL" id="JAAIYP010000042">
    <property type="protein sequence ID" value="NFV81635.1"/>
    <property type="molecule type" value="Genomic_DNA"/>
</dbReference>
<feature type="binding site" evidence="7">
    <location>
        <position position="248"/>
    </location>
    <ligand>
        <name>K(+)</name>
        <dbReference type="ChEBI" id="CHEBI:29103"/>
    </ligand>
</feature>
<comment type="subcellular location">
    <subcellularLocation>
        <location evidence="7">Cytoplasm</location>
    </subcellularLocation>
</comment>
<dbReference type="PROSITE" id="PS51709">
    <property type="entry name" value="G_TRME"/>
    <property type="match status" value="1"/>
</dbReference>
<dbReference type="CDD" id="cd04164">
    <property type="entry name" value="trmE"/>
    <property type="match status" value="1"/>
</dbReference>
<feature type="binding site" evidence="7">
    <location>
        <position position="22"/>
    </location>
    <ligand>
        <name>(6S)-5-formyl-5,6,7,8-tetrahydrofolate</name>
        <dbReference type="ChEBI" id="CHEBI:57457"/>
    </ligand>
</feature>
<evidence type="ECO:0000313" key="10">
    <source>
        <dbReference type="EMBL" id="NFV81635.1"/>
    </source>
</evidence>
<keyword evidence="2 7" id="KW-0819">tRNA processing</keyword>
<dbReference type="PRINTS" id="PR00326">
    <property type="entry name" value="GTP1OBG"/>
</dbReference>
<sequence length="441" mass="46622">MSHTTIFALASAPGRGGVAVFRLSGPRAAEALRSLAGRDLPAPRTAQRVRLRHRDEDIDDGLALMFPAPRSFTGEDVVELHVHGGRAVAAALSDALVSLGLVPAEPGEFSKRAFLNGKLDLTRAEAIADLVDAETAAQRRQALRQLDGGLAALADRWRAELVRAMALMEAVIDFSDEGVPDGLVGEVGRAVMALTADLQSHLVQGQRSERLRDGIHIAIVGAPNAGKSSLLNRLAGREAAIVSSVAGTTRDVIEVHLDLHGWPVVLADTAGLREAAEDVEAEGIRRALARAEMADLKLAVFDASLLPAWDGPTRSMVDADALVVLNKADKSTMALPAELDGHPVLALSARTGDGLDGLLSVLEQEVSTRYAVSAAPALTRARHRAAVEDCLAALGRFDPVAEIELAAEDLRLAAAALGRITGRVDVEEILDVVFREFCIGK</sequence>
<feature type="binding site" evidence="7">
    <location>
        <begin position="348"/>
        <end position="350"/>
    </location>
    <ligand>
        <name>GTP</name>
        <dbReference type="ChEBI" id="CHEBI:37565"/>
    </ligand>
</feature>
<keyword evidence="6 7" id="KW-0342">GTP-binding</keyword>
<dbReference type="Gene3D" id="3.40.50.300">
    <property type="entry name" value="P-loop containing nucleotide triphosphate hydrolases"/>
    <property type="match status" value="1"/>
</dbReference>
<feature type="binding site" evidence="7">
    <location>
        <position position="243"/>
    </location>
    <ligand>
        <name>K(+)</name>
        <dbReference type="ChEBI" id="CHEBI:29103"/>
    </ligand>
</feature>
<proteinExistence type="inferred from homology"/>
<feature type="binding site" evidence="7">
    <location>
        <begin position="268"/>
        <end position="271"/>
    </location>
    <ligand>
        <name>GTP</name>
        <dbReference type="ChEBI" id="CHEBI:37565"/>
    </ligand>
</feature>
<evidence type="ECO:0000259" key="9">
    <source>
        <dbReference type="PROSITE" id="PS51709"/>
    </source>
</evidence>
<dbReference type="SUPFAM" id="SSF116878">
    <property type="entry name" value="TrmE connector domain"/>
    <property type="match status" value="1"/>
</dbReference>
<dbReference type="HAMAP" id="MF_00379">
    <property type="entry name" value="GTPase_MnmE"/>
    <property type="match status" value="1"/>
</dbReference>
<evidence type="ECO:0000256" key="2">
    <source>
        <dbReference type="ARBA" id="ARBA00022694"/>
    </source>
</evidence>
<feature type="binding site" evidence="7">
    <location>
        <begin position="243"/>
        <end position="249"/>
    </location>
    <ligand>
        <name>GTP</name>
        <dbReference type="ChEBI" id="CHEBI:37565"/>
    </ligand>
</feature>
<evidence type="ECO:0000256" key="4">
    <source>
        <dbReference type="ARBA" id="ARBA00022801"/>
    </source>
</evidence>
<feature type="binding site" evidence="7">
    <location>
        <position position="79"/>
    </location>
    <ligand>
        <name>(6S)-5-formyl-5,6,7,8-tetrahydrofolate</name>
        <dbReference type="ChEBI" id="CHEBI:57457"/>
    </ligand>
</feature>
<keyword evidence="5 7" id="KW-0630">Potassium</keyword>
<keyword evidence="4 7" id="KW-0378">Hydrolase</keyword>
<dbReference type="AlphaFoldDB" id="A0A7C9V0Q1"/>
<dbReference type="Pfam" id="PF12631">
    <property type="entry name" value="MnmE_helical"/>
    <property type="match status" value="1"/>
</dbReference>
<evidence type="ECO:0000256" key="5">
    <source>
        <dbReference type="ARBA" id="ARBA00022958"/>
    </source>
</evidence>
<comment type="function">
    <text evidence="7">Exhibits a very high intrinsic GTPase hydrolysis rate. Involved in the addition of a carboxymethylaminomethyl (cmnm) group at the wobble position (U34) of certain tRNAs, forming tRNA-cmnm(5)s(2)U34.</text>
</comment>
<dbReference type="PANTHER" id="PTHR42714:SF2">
    <property type="entry name" value="TRNA MODIFICATION GTPASE GTPBP3, MITOCHONDRIAL"/>
    <property type="match status" value="1"/>
</dbReference>
<reference evidence="10 11" key="1">
    <citation type="submission" date="2020-02" db="EMBL/GenBank/DDBJ databases">
        <authorList>
            <person name="Dziuba M."/>
            <person name="Kuznetsov B."/>
            <person name="Mardanov A."/>
            <person name="Ravin N."/>
            <person name="Grouzdev D."/>
        </authorList>
    </citation>
    <scope>NUCLEOTIDE SEQUENCE [LARGE SCALE GENOMIC DNA]</scope>
    <source>
        <strain evidence="10 11">SpK</strain>
    </source>
</reference>
<protein>
    <recommendedName>
        <fullName evidence="7">tRNA modification GTPase MnmE</fullName>
        <ecNumber evidence="7">3.6.-.-</ecNumber>
    </recommendedName>
</protein>
<dbReference type="GO" id="GO:0003924">
    <property type="term" value="F:GTPase activity"/>
    <property type="evidence" value="ECO:0007669"/>
    <property type="project" value="UniProtKB-UniRule"/>
</dbReference>
<evidence type="ECO:0000256" key="6">
    <source>
        <dbReference type="ARBA" id="ARBA00023134"/>
    </source>
</evidence>
<keyword evidence="3 7" id="KW-0547">Nucleotide-binding</keyword>
<dbReference type="NCBIfam" id="NF003661">
    <property type="entry name" value="PRK05291.1-3"/>
    <property type="match status" value="1"/>
</dbReference>
<dbReference type="PANTHER" id="PTHR42714">
    <property type="entry name" value="TRNA MODIFICATION GTPASE GTPBP3"/>
    <property type="match status" value="1"/>
</dbReference>
<keyword evidence="7" id="KW-0479">Metal-binding</keyword>
<dbReference type="GO" id="GO:0046872">
    <property type="term" value="F:metal ion binding"/>
    <property type="evidence" value="ECO:0007669"/>
    <property type="project" value="UniProtKB-KW"/>
</dbReference>
<feature type="binding site" evidence="7">
    <location>
        <position position="249"/>
    </location>
    <ligand>
        <name>Mg(2+)</name>
        <dbReference type="ChEBI" id="CHEBI:18420"/>
    </ligand>
</feature>
<feature type="binding site" evidence="7">
    <location>
        <position position="118"/>
    </location>
    <ligand>
        <name>(6S)-5-formyl-5,6,7,8-tetrahydrofolate</name>
        <dbReference type="ChEBI" id="CHEBI:57457"/>
    </ligand>
</feature>
<organism evidence="10 11">
    <name type="scientific">Magnetospirillum aberrantis SpK</name>
    <dbReference type="NCBI Taxonomy" id="908842"/>
    <lineage>
        <taxon>Bacteria</taxon>
        <taxon>Pseudomonadati</taxon>
        <taxon>Pseudomonadota</taxon>
        <taxon>Alphaproteobacteria</taxon>
        <taxon>Rhodospirillales</taxon>
        <taxon>Rhodospirillaceae</taxon>
        <taxon>Magnetospirillum</taxon>
    </lineage>
</organism>
<dbReference type="FunFam" id="3.30.1360.120:FF:000007">
    <property type="entry name" value="tRNA modification GTPase GTPBP3, mitochondrial"/>
    <property type="match status" value="1"/>
</dbReference>
<evidence type="ECO:0000256" key="3">
    <source>
        <dbReference type="ARBA" id="ARBA00022741"/>
    </source>
</evidence>
<dbReference type="InterPro" id="IPR006073">
    <property type="entry name" value="GTP-bd"/>
</dbReference>
<feature type="binding site" evidence="7">
    <location>
        <begin position="224"/>
        <end position="229"/>
    </location>
    <ligand>
        <name>GTP</name>
        <dbReference type="ChEBI" id="CHEBI:37565"/>
    </ligand>
</feature>
<dbReference type="InterPro" id="IPR018948">
    <property type="entry name" value="GTP-bd_TrmE_N"/>
</dbReference>
<feature type="domain" description="TrmE-type G" evidence="9">
    <location>
        <begin position="214"/>
        <end position="367"/>
    </location>
</feature>
<dbReference type="InterPro" id="IPR005225">
    <property type="entry name" value="Small_GTP-bd"/>
</dbReference>
<evidence type="ECO:0000256" key="1">
    <source>
        <dbReference type="ARBA" id="ARBA00011043"/>
    </source>
</evidence>
<dbReference type="Pfam" id="PF10396">
    <property type="entry name" value="TrmE_N"/>
    <property type="match status" value="1"/>
</dbReference>
<dbReference type="Proteomes" id="UP000480684">
    <property type="component" value="Unassembled WGS sequence"/>
</dbReference>
<gene>
    <name evidence="7 10" type="primary">mnmE</name>
    <name evidence="7" type="synonym">trmE</name>
    <name evidence="10" type="ORF">G4223_16110</name>
</gene>
<accession>A0A7C9V0Q1</accession>
<feature type="binding site" evidence="7">
    <location>
        <position position="228"/>
    </location>
    <ligand>
        <name>Mg(2+)</name>
        <dbReference type="ChEBI" id="CHEBI:18420"/>
    </ligand>
</feature>
<dbReference type="NCBIfam" id="TIGR00450">
    <property type="entry name" value="mnmE_trmE_thdF"/>
    <property type="match status" value="1"/>
</dbReference>
<dbReference type="GO" id="GO:0005737">
    <property type="term" value="C:cytoplasm"/>
    <property type="evidence" value="ECO:0007669"/>
    <property type="project" value="UniProtKB-SubCell"/>
</dbReference>
<dbReference type="NCBIfam" id="TIGR00231">
    <property type="entry name" value="small_GTP"/>
    <property type="match status" value="1"/>
</dbReference>
<dbReference type="RefSeq" id="WP_163681874.1">
    <property type="nucleotide sequence ID" value="NZ_JAAIYP010000042.1"/>
</dbReference>
<comment type="similarity">
    <text evidence="1 7 8">Belongs to the TRAFAC class TrmE-Era-EngA-EngB-Septin-like GTPase superfamily. TrmE GTPase family.</text>
</comment>
<evidence type="ECO:0000313" key="11">
    <source>
        <dbReference type="Proteomes" id="UP000480684"/>
    </source>
</evidence>
<dbReference type="CDD" id="cd14858">
    <property type="entry name" value="TrmE_N"/>
    <property type="match status" value="1"/>
</dbReference>
<dbReference type="Gene3D" id="3.30.1360.120">
    <property type="entry name" value="Probable tRNA modification gtpase trme, domain 1"/>
    <property type="match status" value="1"/>
</dbReference>
<dbReference type="InterPro" id="IPR025867">
    <property type="entry name" value="MnmE_helical"/>
</dbReference>
<dbReference type="InterPro" id="IPR027417">
    <property type="entry name" value="P-loop_NTPase"/>
</dbReference>
<comment type="cofactor">
    <cofactor evidence="7">
        <name>K(+)</name>
        <dbReference type="ChEBI" id="CHEBI:29103"/>
    </cofactor>
    <text evidence="7">Binds 1 potassium ion per subunit.</text>
</comment>
<keyword evidence="7" id="KW-0963">Cytoplasm</keyword>
<dbReference type="GO" id="GO:0030488">
    <property type="term" value="P:tRNA methylation"/>
    <property type="evidence" value="ECO:0007669"/>
    <property type="project" value="TreeGrafter"/>
</dbReference>
<keyword evidence="7" id="KW-0460">Magnesium</keyword>
<comment type="caution">
    <text evidence="10">The sequence shown here is derived from an EMBL/GenBank/DDBJ whole genome shotgun (WGS) entry which is preliminary data.</text>
</comment>
<dbReference type="Gene3D" id="1.20.120.430">
    <property type="entry name" value="tRNA modification GTPase MnmE domain 2"/>
    <property type="match status" value="1"/>
</dbReference>
<feature type="binding site" evidence="7">
    <location>
        <position position="245"/>
    </location>
    <ligand>
        <name>K(+)</name>
        <dbReference type="ChEBI" id="CHEBI:29103"/>
    </ligand>
</feature>
<dbReference type="EC" id="3.6.-.-" evidence="7"/>
<dbReference type="Pfam" id="PF01926">
    <property type="entry name" value="MMR_HSR1"/>
    <property type="match status" value="1"/>
</dbReference>
<dbReference type="InterPro" id="IPR004520">
    <property type="entry name" value="GTPase_MnmE"/>
</dbReference>
<name>A0A7C9V0Q1_9PROT</name>
<evidence type="ECO:0000256" key="7">
    <source>
        <dbReference type="HAMAP-Rule" id="MF_00379"/>
    </source>
</evidence>
<feature type="binding site" evidence="7">
    <location>
        <position position="224"/>
    </location>
    <ligand>
        <name>K(+)</name>
        <dbReference type="ChEBI" id="CHEBI:29103"/>
    </ligand>
</feature>
<dbReference type="InterPro" id="IPR027368">
    <property type="entry name" value="MnmE_dom2"/>
</dbReference>
<dbReference type="GO" id="GO:0002098">
    <property type="term" value="P:tRNA wobble uridine modification"/>
    <property type="evidence" value="ECO:0007669"/>
    <property type="project" value="TreeGrafter"/>
</dbReference>
<dbReference type="SUPFAM" id="SSF52540">
    <property type="entry name" value="P-loop containing nucleoside triphosphate hydrolases"/>
    <property type="match status" value="1"/>
</dbReference>
<dbReference type="InterPro" id="IPR031168">
    <property type="entry name" value="G_TrmE"/>
</dbReference>
<feature type="binding site" evidence="7">
    <location>
        <position position="441"/>
    </location>
    <ligand>
        <name>(6S)-5-formyl-5,6,7,8-tetrahydrofolate</name>
        <dbReference type="ChEBI" id="CHEBI:57457"/>
    </ligand>
</feature>
<dbReference type="InterPro" id="IPR027266">
    <property type="entry name" value="TrmE/GcvT-like"/>
</dbReference>
<keyword evidence="11" id="KW-1185">Reference proteome</keyword>
<feature type="binding site" evidence="7">
    <location>
        <begin position="326"/>
        <end position="329"/>
    </location>
    <ligand>
        <name>GTP</name>
        <dbReference type="ChEBI" id="CHEBI:37565"/>
    </ligand>
</feature>